<name>A0ABT9NR08_9ACTN</name>
<evidence type="ECO:0000256" key="4">
    <source>
        <dbReference type="ARBA" id="ARBA00023136"/>
    </source>
</evidence>
<dbReference type="CDD" id="cd06530">
    <property type="entry name" value="S26_SPase_I"/>
    <property type="match status" value="1"/>
</dbReference>
<feature type="compositionally biased region" description="Basic and acidic residues" evidence="6">
    <location>
        <begin position="168"/>
        <end position="190"/>
    </location>
</feature>
<dbReference type="EC" id="3.4.21.89" evidence="5"/>
<keyword evidence="3 7" id="KW-1133">Transmembrane helix</keyword>
<dbReference type="EMBL" id="JAUSQM010000001">
    <property type="protein sequence ID" value="MDP9822813.1"/>
    <property type="molecule type" value="Genomic_DNA"/>
</dbReference>
<dbReference type="InterPro" id="IPR036286">
    <property type="entry name" value="LexA/Signal_pep-like_sf"/>
</dbReference>
<evidence type="ECO:0000256" key="2">
    <source>
        <dbReference type="ARBA" id="ARBA00022692"/>
    </source>
</evidence>
<keyword evidence="10" id="KW-1185">Reference proteome</keyword>
<dbReference type="RefSeq" id="WP_246360614.1">
    <property type="nucleotide sequence ID" value="NZ_CCXJ01000775.2"/>
</dbReference>
<protein>
    <recommendedName>
        <fullName evidence="5">Signal peptidase I</fullName>
        <ecNumber evidence="5">3.4.21.89</ecNumber>
    </recommendedName>
</protein>
<evidence type="ECO:0000256" key="5">
    <source>
        <dbReference type="NCBIfam" id="TIGR02228"/>
    </source>
</evidence>
<feature type="transmembrane region" description="Helical" evidence="7">
    <location>
        <begin position="139"/>
        <end position="160"/>
    </location>
</feature>
<dbReference type="GO" id="GO:0016787">
    <property type="term" value="F:hydrolase activity"/>
    <property type="evidence" value="ECO:0007669"/>
    <property type="project" value="UniProtKB-KW"/>
</dbReference>
<organism evidence="9 10">
    <name type="scientific">Nocardioides massiliensis</name>
    <dbReference type="NCBI Taxonomy" id="1325935"/>
    <lineage>
        <taxon>Bacteria</taxon>
        <taxon>Bacillati</taxon>
        <taxon>Actinomycetota</taxon>
        <taxon>Actinomycetes</taxon>
        <taxon>Propionibacteriales</taxon>
        <taxon>Nocardioidaceae</taxon>
        <taxon>Nocardioides</taxon>
    </lineage>
</organism>
<keyword evidence="4 7" id="KW-0472">Membrane</keyword>
<dbReference type="PANTHER" id="PTHR10806">
    <property type="entry name" value="SIGNAL PEPTIDASE COMPLEX CATALYTIC SUBUNIT SEC11"/>
    <property type="match status" value="1"/>
</dbReference>
<evidence type="ECO:0000256" key="1">
    <source>
        <dbReference type="ARBA" id="ARBA00004370"/>
    </source>
</evidence>
<keyword evidence="9" id="KW-0378">Hydrolase</keyword>
<comment type="subcellular location">
    <subcellularLocation>
        <location evidence="1">Membrane</location>
    </subcellularLocation>
</comment>
<evidence type="ECO:0000256" key="3">
    <source>
        <dbReference type="ARBA" id="ARBA00022989"/>
    </source>
</evidence>
<evidence type="ECO:0000256" key="6">
    <source>
        <dbReference type="SAM" id="MobiDB-lite"/>
    </source>
</evidence>
<evidence type="ECO:0000256" key="7">
    <source>
        <dbReference type="SAM" id="Phobius"/>
    </source>
</evidence>
<evidence type="ECO:0000313" key="9">
    <source>
        <dbReference type="EMBL" id="MDP9822813.1"/>
    </source>
</evidence>
<dbReference type="InterPro" id="IPR001733">
    <property type="entry name" value="Peptidase_S26B"/>
</dbReference>
<dbReference type="Pfam" id="PF10502">
    <property type="entry name" value="Peptidase_S26"/>
    <property type="match status" value="1"/>
</dbReference>
<feature type="region of interest" description="Disordered" evidence="6">
    <location>
        <begin position="163"/>
        <end position="190"/>
    </location>
</feature>
<dbReference type="PANTHER" id="PTHR10806:SF6">
    <property type="entry name" value="SIGNAL PEPTIDASE COMPLEX CATALYTIC SUBUNIT SEC11"/>
    <property type="match status" value="1"/>
</dbReference>
<gene>
    <name evidence="9" type="ORF">J2S59_002622</name>
</gene>
<reference evidence="9 10" key="1">
    <citation type="submission" date="2023-07" db="EMBL/GenBank/DDBJ databases">
        <title>Sequencing the genomes of 1000 actinobacteria strains.</title>
        <authorList>
            <person name="Klenk H.-P."/>
        </authorList>
    </citation>
    <scope>NUCLEOTIDE SEQUENCE [LARGE SCALE GENOMIC DNA]</scope>
    <source>
        <strain evidence="9 10">GD13</strain>
    </source>
</reference>
<dbReference type="SUPFAM" id="SSF51306">
    <property type="entry name" value="LexA/Signal peptidase"/>
    <property type="match status" value="1"/>
</dbReference>
<evidence type="ECO:0000313" key="10">
    <source>
        <dbReference type="Proteomes" id="UP001240447"/>
    </source>
</evidence>
<evidence type="ECO:0000259" key="8">
    <source>
        <dbReference type="Pfam" id="PF10502"/>
    </source>
</evidence>
<sequence>MVLRAGTWAVLLGLLAVLAVAVVVPRVAGATPYAVLSGSMSPAYPTGALVVVRAVEPDAITIGSVITYQPESGREAVVTHRVVAVGIREGEIRYQTRGDANPVPDAEWVRPVQVRGEVWYAVPHLGRAGTLLDLRERRWGIWLLAGLLAIYGVSLFSSAYRDRRRRTPQGDHGDARGRHRAERDEPVGVP</sequence>
<dbReference type="NCBIfam" id="TIGR02228">
    <property type="entry name" value="sigpep_I_arch"/>
    <property type="match status" value="1"/>
</dbReference>
<comment type="caution">
    <text evidence="9">The sequence shown here is derived from an EMBL/GenBank/DDBJ whole genome shotgun (WGS) entry which is preliminary data.</text>
</comment>
<keyword evidence="2 7" id="KW-0812">Transmembrane</keyword>
<proteinExistence type="predicted"/>
<dbReference type="InterPro" id="IPR019533">
    <property type="entry name" value="Peptidase_S26"/>
</dbReference>
<feature type="domain" description="Peptidase S26" evidence="8">
    <location>
        <begin position="14"/>
        <end position="85"/>
    </location>
</feature>
<dbReference type="Proteomes" id="UP001240447">
    <property type="component" value="Unassembled WGS sequence"/>
</dbReference>
<accession>A0ABT9NR08</accession>